<organism evidence="8 9">
    <name type="scientific">Kocuria coralli</name>
    <dbReference type="NCBI Taxonomy" id="1461025"/>
    <lineage>
        <taxon>Bacteria</taxon>
        <taxon>Bacillati</taxon>
        <taxon>Actinomycetota</taxon>
        <taxon>Actinomycetes</taxon>
        <taxon>Micrococcales</taxon>
        <taxon>Micrococcaceae</taxon>
        <taxon>Kocuria</taxon>
    </lineage>
</organism>
<dbReference type="CDD" id="cd06445">
    <property type="entry name" value="ATase"/>
    <property type="match status" value="1"/>
</dbReference>
<keyword evidence="9" id="KW-1185">Reference proteome</keyword>
<evidence type="ECO:0000313" key="9">
    <source>
        <dbReference type="Proteomes" id="UP000325957"/>
    </source>
</evidence>
<dbReference type="NCBIfam" id="TIGR00589">
    <property type="entry name" value="ogt"/>
    <property type="match status" value="1"/>
</dbReference>
<protein>
    <submittedName>
        <fullName evidence="8">Methylated-DNA--[protein]-cysteine S-methyltransferase</fullName>
    </submittedName>
</protein>
<evidence type="ECO:0000256" key="1">
    <source>
        <dbReference type="ARBA" id="ARBA00001286"/>
    </source>
</evidence>
<dbReference type="InterPro" id="IPR036388">
    <property type="entry name" value="WH-like_DNA-bd_sf"/>
</dbReference>
<comment type="caution">
    <text evidence="8">The sequence shown here is derived from an EMBL/GenBank/DDBJ whole genome shotgun (WGS) entry which is preliminary data.</text>
</comment>
<dbReference type="PROSITE" id="PS00374">
    <property type="entry name" value="MGMT"/>
    <property type="match status" value="1"/>
</dbReference>
<proteinExistence type="predicted"/>
<dbReference type="InterPro" id="IPR001497">
    <property type="entry name" value="MethylDNA_cys_MeTrfase_AS"/>
</dbReference>
<dbReference type="Proteomes" id="UP000325957">
    <property type="component" value="Unassembled WGS sequence"/>
</dbReference>
<comment type="catalytic activity">
    <reaction evidence="6">
        <text>a 6-O-methyl-2'-deoxyguanosine in DNA + L-cysteinyl-[protein] = S-methyl-L-cysteinyl-[protein] + a 2'-deoxyguanosine in DNA</text>
        <dbReference type="Rhea" id="RHEA:24000"/>
        <dbReference type="Rhea" id="RHEA-COMP:10131"/>
        <dbReference type="Rhea" id="RHEA-COMP:10132"/>
        <dbReference type="Rhea" id="RHEA-COMP:11367"/>
        <dbReference type="Rhea" id="RHEA-COMP:11368"/>
        <dbReference type="ChEBI" id="CHEBI:29950"/>
        <dbReference type="ChEBI" id="CHEBI:82612"/>
        <dbReference type="ChEBI" id="CHEBI:85445"/>
        <dbReference type="ChEBI" id="CHEBI:85448"/>
        <dbReference type="EC" id="2.1.1.63"/>
    </reaction>
</comment>
<keyword evidence="3 8" id="KW-0808">Transferase</keyword>
<evidence type="ECO:0000313" key="8">
    <source>
        <dbReference type="EMBL" id="KAA9393186.1"/>
    </source>
</evidence>
<dbReference type="Pfam" id="PF01035">
    <property type="entry name" value="DNA_binding_1"/>
    <property type="match status" value="1"/>
</dbReference>
<dbReference type="InterPro" id="IPR014048">
    <property type="entry name" value="MethylDNA_cys_MeTrfase_DNA-bd"/>
</dbReference>
<comment type="catalytic activity">
    <reaction evidence="1">
        <text>a 4-O-methyl-thymidine in DNA + L-cysteinyl-[protein] = a thymidine in DNA + S-methyl-L-cysteinyl-[protein]</text>
        <dbReference type="Rhea" id="RHEA:53428"/>
        <dbReference type="Rhea" id="RHEA-COMP:10131"/>
        <dbReference type="Rhea" id="RHEA-COMP:10132"/>
        <dbReference type="Rhea" id="RHEA-COMP:13555"/>
        <dbReference type="Rhea" id="RHEA-COMP:13556"/>
        <dbReference type="ChEBI" id="CHEBI:29950"/>
        <dbReference type="ChEBI" id="CHEBI:82612"/>
        <dbReference type="ChEBI" id="CHEBI:137386"/>
        <dbReference type="ChEBI" id="CHEBI:137387"/>
        <dbReference type="EC" id="2.1.1.63"/>
    </reaction>
</comment>
<dbReference type="SUPFAM" id="SSF46767">
    <property type="entry name" value="Methylated DNA-protein cysteine methyltransferase, C-terminal domain"/>
    <property type="match status" value="1"/>
</dbReference>
<dbReference type="GO" id="GO:0006281">
    <property type="term" value="P:DNA repair"/>
    <property type="evidence" value="ECO:0007669"/>
    <property type="project" value="UniProtKB-KW"/>
</dbReference>
<keyword evidence="4" id="KW-0227">DNA damage</keyword>
<accession>A0A5J5KWE1</accession>
<evidence type="ECO:0000256" key="3">
    <source>
        <dbReference type="ARBA" id="ARBA00022679"/>
    </source>
</evidence>
<dbReference type="AlphaFoldDB" id="A0A5J5KWE1"/>
<evidence type="ECO:0000256" key="4">
    <source>
        <dbReference type="ARBA" id="ARBA00022763"/>
    </source>
</evidence>
<evidence type="ECO:0000256" key="5">
    <source>
        <dbReference type="ARBA" id="ARBA00023204"/>
    </source>
</evidence>
<reference evidence="8 9" key="1">
    <citation type="submission" date="2019-05" db="EMBL/GenBank/DDBJ databases">
        <title>Kocuria coralli sp. nov., a novel actinobacterium isolated from coral reef seawater.</title>
        <authorList>
            <person name="Li J."/>
        </authorList>
    </citation>
    <scope>NUCLEOTIDE SEQUENCE [LARGE SCALE GENOMIC DNA]</scope>
    <source>
        <strain evidence="8 9">SCSIO 13007</strain>
    </source>
</reference>
<evidence type="ECO:0000256" key="2">
    <source>
        <dbReference type="ARBA" id="ARBA00022603"/>
    </source>
</evidence>
<sequence>MTEKTTATVQTIETPDGAFTLIADDRQRVLASGWTADRQAVRDRIHPAIRPLELIEGTTDAAEAVIAYYAGDLTAAGSVPVRQHGTDLQQRGWTALRTIGPGGSLNYTEFATLIGAARAVRAAASICARNAPALFVPCHRVLRTDGTPGGFAWGTEVKCALLERERMAAAHV</sequence>
<evidence type="ECO:0000256" key="6">
    <source>
        <dbReference type="ARBA" id="ARBA00049348"/>
    </source>
</evidence>
<dbReference type="GO" id="GO:0003908">
    <property type="term" value="F:methylated-DNA-[protein]-cysteine S-methyltransferase activity"/>
    <property type="evidence" value="ECO:0007669"/>
    <property type="project" value="UniProtKB-EC"/>
</dbReference>
<feature type="domain" description="Methylated-DNA-[protein]-cysteine S-methyltransferase DNA binding" evidence="7">
    <location>
        <begin position="88"/>
        <end position="166"/>
    </location>
</feature>
<dbReference type="RefSeq" id="WP_158034825.1">
    <property type="nucleotide sequence ID" value="NZ_ML708628.1"/>
</dbReference>
<dbReference type="EMBL" id="SZWF01000024">
    <property type="protein sequence ID" value="KAA9393186.1"/>
    <property type="molecule type" value="Genomic_DNA"/>
</dbReference>
<dbReference type="PANTHER" id="PTHR10815">
    <property type="entry name" value="METHYLATED-DNA--PROTEIN-CYSTEINE METHYLTRANSFERASE"/>
    <property type="match status" value="1"/>
</dbReference>
<gene>
    <name evidence="8" type="ORF">FCK90_13465</name>
</gene>
<evidence type="ECO:0000259" key="7">
    <source>
        <dbReference type="Pfam" id="PF01035"/>
    </source>
</evidence>
<keyword evidence="2 8" id="KW-0489">Methyltransferase</keyword>
<dbReference type="Gene3D" id="1.10.10.10">
    <property type="entry name" value="Winged helix-like DNA-binding domain superfamily/Winged helix DNA-binding domain"/>
    <property type="match status" value="1"/>
</dbReference>
<dbReference type="PANTHER" id="PTHR10815:SF13">
    <property type="entry name" value="METHYLATED-DNA--PROTEIN-CYSTEINE METHYLTRANSFERASE"/>
    <property type="match status" value="1"/>
</dbReference>
<dbReference type="GO" id="GO:0032259">
    <property type="term" value="P:methylation"/>
    <property type="evidence" value="ECO:0007669"/>
    <property type="project" value="UniProtKB-KW"/>
</dbReference>
<dbReference type="OrthoDB" id="9802228at2"/>
<keyword evidence="5" id="KW-0234">DNA repair</keyword>
<name>A0A5J5KWE1_9MICC</name>
<dbReference type="InterPro" id="IPR036217">
    <property type="entry name" value="MethylDNA_cys_MeTrfase_DNAb"/>
</dbReference>